<dbReference type="InterPro" id="IPR028846">
    <property type="entry name" value="Recoverin"/>
</dbReference>
<sequence length="392" mass="46641">MGNIHLGRNERPELTEREITYITLHTNFSRKQINDFHVRFLTYYPRGYATFDQFCDLYSNELKHLCHSRPLLERLFNHIDTDKNGRLNFKEILFFKALSLPEADPDEKLRWVFFLYDSNEDRQIDIDEFLDLCYLIYHIHGRLLTNRRINELKALFNKHDQDENGQLNCQEFIALCKQCTDLLELIAPMFSNTKWNINKEEEAPDFGTANELTAIQIDYLIKRTKFTREQILRYYQTFRTRCHSGCLTKSEFVEFYQQLLPSASSDIYSEFIFRAFDNLSKDGYIQFDEFLLAIYIHSNSSTPREKLEWLYNAYDCDGDGTIDYNEVYQIVHALFILYGIDCERHSVSYVAYEIMAVLDLNNDDKISRQEFMNMLKDKELTSFLAPSFVKQK</sequence>
<dbReference type="CDD" id="cd00051">
    <property type="entry name" value="EFh"/>
    <property type="match status" value="4"/>
</dbReference>
<feature type="domain" description="EF-hand" evidence="4">
    <location>
        <begin position="302"/>
        <end position="337"/>
    </location>
</feature>
<evidence type="ECO:0000313" key="6">
    <source>
        <dbReference type="Proteomes" id="UP000663828"/>
    </source>
</evidence>
<dbReference type="SUPFAM" id="SSF47473">
    <property type="entry name" value="EF-hand"/>
    <property type="match status" value="2"/>
</dbReference>
<dbReference type="PANTHER" id="PTHR23055">
    <property type="entry name" value="CALCIUM BINDING PROTEINS"/>
    <property type="match status" value="1"/>
</dbReference>
<proteinExistence type="predicted"/>
<feature type="domain" description="EF-hand" evidence="4">
    <location>
        <begin position="67"/>
        <end position="102"/>
    </location>
</feature>
<dbReference type="Gene3D" id="1.10.238.10">
    <property type="entry name" value="EF-hand"/>
    <property type="match status" value="2"/>
</dbReference>
<dbReference type="InterPro" id="IPR002048">
    <property type="entry name" value="EF_hand_dom"/>
</dbReference>
<keyword evidence="6" id="KW-1185">Reference proteome</keyword>
<keyword evidence="2" id="KW-0677">Repeat</keyword>
<dbReference type="PRINTS" id="PR00450">
    <property type="entry name" value="RECOVERIN"/>
</dbReference>
<dbReference type="PROSITE" id="PS00018">
    <property type="entry name" value="EF_HAND_1"/>
    <property type="match status" value="5"/>
</dbReference>
<dbReference type="AlphaFoldDB" id="A0A816HCV5"/>
<evidence type="ECO:0000259" key="4">
    <source>
        <dbReference type="PROSITE" id="PS50222"/>
    </source>
</evidence>
<keyword evidence="3" id="KW-0106">Calcium</keyword>
<dbReference type="GO" id="GO:0005509">
    <property type="term" value="F:calcium ion binding"/>
    <property type="evidence" value="ECO:0007669"/>
    <property type="project" value="InterPro"/>
</dbReference>
<feature type="domain" description="EF-hand" evidence="4">
    <location>
        <begin position="353"/>
        <end position="381"/>
    </location>
</feature>
<accession>A0A816HCV5</accession>
<keyword evidence="1" id="KW-0479">Metal-binding</keyword>
<evidence type="ECO:0000256" key="2">
    <source>
        <dbReference type="ARBA" id="ARBA00022737"/>
    </source>
</evidence>
<organism evidence="5 6">
    <name type="scientific">Adineta ricciae</name>
    <name type="common">Rotifer</name>
    <dbReference type="NCBI Taxonomy" id="249248"/>
    <lineage>
        <taxon>Eukaryota</taxon>
        <taxon>Metazoa</taxon>
        <taxon>Spiralia</taxon>
        <taxon>Gnathifera</taxon>
        <taxon>Rotifera</taxon>
        <taxon>Eurotatoria</taxon>
        <taxon>Bdelloidea</taxon>
        <taxon>Adinetida</taxon>
        <taxon>Adinetidae</taxon>
        <taxon>Adineta</taxon>
    </lineage>
</organism>
<dbReference type="InterPro" id="IPR011992">
    <property type="entry name" value="EF-hand-dom_pair"/>
</dbReference>
<feature type="domain" description="EF-hand" evidence="4">
    <location>
        <begin position="104"/>
        <end position="139"/>
    </location>
</feature>
<dbReference type="EMBL" id="CAJNOR010016171">
    <property type="protein sequence ID" value="CAF1684374.1"/>
    <property type="molecule type" value="Genomic_DNA"/>
</dbReference>
<evidence type="ECO:0000256" key="3">
    <source>
        <dbReference type="ARBA" id="ARBA00022837"/>
    </source>
</evidence>
<dbReference type="PANTHER" id="PTHR23055:SF69">
    <property type="entry name" value="NEURONAL CALCIUM SENSOR 2"/>
    <property type="match status" value="1"/>
</dbReference>
<reference evidence="5" key="1">
    <citation type="submission" date="2021-02" db="EMBL/GenBank/DDBJ databases">
        <authorList>
            <person name="Nowell W R."/>
        </authorList>
    </citation>
    <scope>NUCLEOTIDE SEQUENCE</scope>
</reference>
<evidence type="ECO:0000256" key="1">
    <source>
        <dbReference type="ARBA" id="ARBA00022723"/>
    </source>
</evidence>
<dbReference type="Proteomes" id="UP000663828">
    <property type="component" value="Unassembled WGS sequence"/>
</dbReference>
<dbReference type="Pfam" id="PF13833">
    <property type="entry name" value="EF-hand_8"/>
    <property type="match status" value="1"/>
</dbReference>
<dbReference type="Pfam" id="PF13499">
    <property type="entry name" value="EF-hand_7"/>
    <property type="match status" value="2"/>
</dbReference>
<dbReference type="PROSITE" id="PS50222">
    <property type="entry name" value="EF_HAND_2"/>
    <property type="match status" value="5"/>
</dbReference>
<gene>
    <name evidence="5" type="ORF">XAT740_LOCUS61460</name>
</gene>
<comment type="caution">
    <text evidence="5">The sequence shown here is derived from an EMBL/GenBank/DDBJ whole genome shotgun (WGS) entry which is preliminary data.</text>
</comment>
<evidence type="ECO:0000313" key="5">
    <source>
        <dbReference type="EMBL" id="CAF1684374.1"/>
    </source>
</evidence>
<name>A0A816HCV5_ADIRI</name>
<protein>
    <recommendedName>
        <fullName evidence="4">EF-hand domain-containing protein</fullName>
    </recommendedName>
</protein>
<feature type="domain" description="EF-hand" evidence="4">
    <location>
        <begin position="147"/>
        <end position="182"/>
    </location>
</feature>
<dbReference type="SMART" id="SM00054">
    <property type="entry name" value="EFh"/>
    <property type="match status" value="5"/>
</dbReference>
<dbReference type="InterPro" id="IPR018247">
    <property type="entry name" value="EF_Hand_1_Ca_BS"/>
</dbReference>